<feature type="transmembrane region" description="Helical" evidence="1">
    <location>
        <begin position="6"/>
        <end position="30"/>
    </location>
</feature>
<keyword evidence="1" id="KW-1133">Transmembrane helix</keyword>
<feature type="non-terminal residue" evidence="3">
    <location>
        <position position="78"/>
    </location>
</feature>
<keyword evidence="1" id="KW-0472">Membrane</keyword>
<gene>
    <name evidence="3" type="ORF">METZ01_LOCUS123302</name>
</gene>
<dbReference type="InterPro" id="IPR051676">
    <property type="entry name" value="UPF0053_domain"/>
</dbReference>
<proteinExistence type="predicted"/>
<dbReference type="PANTHER" id="PTHR43099:SF5">
    <property type="entry name" value="HLYC_CORC FAMILY TRANSPORTER"/>
    <property type="match status" value="1"/>
</dbReference>
<name>A0A381Y0F1_9ZZZZ</name>
<evidence type="ECO:0000259" key="2">
    <source>
        <dbReference type="PROSITE" id="PS51846"/>
    </source>
</evidence>
<reference evidence="3" key="1">
    <citation type="submission" date="2018-05" db="EMBL/GenBank/DDBJ databases">
        <authorList>
            <person name="Lanie J.A."/>
            <person name="Ng W.-L."/>
            <person name="Kazmierczak K.M."/>
            <person name="Andrzejewski T.M."/>
            <person name="Davidsen T.M."/>
            <person name="Wayne K.J."/>
            <person name="Tettelin H."/>
            <person name="Glass J.I."/>
            <person name="Rusch D."/>
            <person name="Podicherti R."/>
            <person name="Tsui H.-C.T."/>
            <person name="Winkler M.E."/>
        </authorList>
    </citation>
    <scope>NUCLEOTIDE SEQUENCE</scope>
</reference>
<dbReference type="PROSITE" id="PS51846">
    <property type="entry name" value="CNNM"/>
    <property type="match status" value="1"/>
</dbReference>
<accession>A0A381Y0F1</accession>
<dbReference type="EMBL" id="UINC01017035">
    <property type="protein sequence ID" value="SVA70448.1"/>
    <property type="molecule type" value="Genomic_DNA"/>
</dbReference>
<dbReference type="AlphaFoldDB" id="A0A381Y0F1"/>
<dbReference type="PANTHER" id="PTHR43099">
    <property type="entry name" value="UPF0053 PROTEIN YRKA"/>
    <property type="match status" value="1"/>
</dbReference>
<organism evidence="3">
    <name type="scientific">marine metagenome</name>
    <dbReference type="NCBI Taxonomy" id="408172"/>
    <lineage>
        <taxon>unclassified sequences</taxon>
        <taxon>metagenomes</taxon>
        <taxon>ecological metagenomes</taxon>
    </lineage>
</organism>
<protein>
    <recommendedName>
        <fullName evidence="2">CNNM transmembrane domain-containing protein</fullName>
    </recommendedName>
</protein>
<evidence type="ECO:0000313" key="3">
    <source>
        <dbReference type="EMBL" id="SVA70448.1"/>
    </source>
</evidence>
<dbReference type="Pfam" id="PF01595">
    <property type="entry name" value="CNNM"/>
    <property type="match status" value="1"/>
</dbReference>
<feature type="non-terminal residue" evidence="3">
    <location>
        <position position="1"/>
    </location>
</feature>
<feature type="domain" description="CNNM transmembrane" evidence="2">
    <location>
        <begin position="1"/>
        <end position="78"/>
    </location>
</feature>
<feature type="transmembrane region" description="Helical" evidence="1">
    <location>
        <begin position="56"/>
        <end position="77"/>
    </location>
</feature>
<keyword evidence="1" id="KW-0812">Transmembrane</keyword>
<sequence>VSIWSGLVAIGVLLVANAFFVAAEFSLVAVERARIDAASEAGERPARRVRRLQESLTRHLSGAQFGITVAALLLGFVA</sequence>
<evidence type="ECO:0000256" key="1">
    <source>
        <dbReference type="SAM" id="Phobius"/>
    </source>
</evidence>
<dbReference type="InterPro" id="IPR002550">
    <property type="entry name" value="CNNM"/>
</dbReference>